<dbReference type="Gramene" id="FCD_00027759-RA">
    <property type="protein sequence ID" value="FCD_00027759-RA:cds"/>
    <property type="gene ID" value="FCD_00027759"/>
</dbReference>
<dbReference type="EMBL" id="BTGU01000011">
    <property type="protein sequence ID" value="GMN40683.1"/>
    <property type="molecule type" value="Genomic_DNA"/>
</dbReference>
<dbReference type="SUPFAM" id="SSF54518">
    <property type="entry name" value="Tubby C-terminal domain-like"/>
    <property type="match status" value="1"/>
</dbReference>
<proteinExistence type="inferred from homology"/>
<dbReference type="InterPro" id="IPR007612">
    <property type="entry name" value="LOR"/>
</dbReference>
<dbReference type="AlphaFoldDB" id="A0AA87ZQT3"/>
<dbReference type="Gene3D" id="2.40.160.200">
    <property type="entry name" value="LURP1-related"/>
    <property type="match status" value="1"/>
</dbReference>
<organism evidence="2 3">
    <name type="scientific">Ficus carica</name>
    <name type="common">Common fig</name>
    <dbReference type="NCBI Taxonomy" id="3494"/>
    <lineage>
        <taxon>Eukaryota</taxon>
        <taxon>Viridiplantae</taxon>
        <taxon>Streptophyta</taxon>
        <taxon>Embryophyta</taxon>
        <taxon>Tracheophyta</taxon>
        <taxon>Spermatophyta</taxon>
        <taxon>Magnoliopsida</taxon>
        <taxon>eudicotyledons</taxon>
        <taxon>Gunneridae</taxon>
        <taxon>Pentapetalae</taxon>
        <taxon>rosids</taxon>
        <taxon>fabids</taxon>
        <taxon>Rosales</taxon>
        <taxon>Moraceae</taxon>
        <taxon>Ficeae</taxon>
        <taxon>Ficus</taxon>
    </lineage>
</organism>
<name>A0AA87ZQT3_FICCA</name>
<comment type="similarity">
    <text evidence="1">Belongs to the LOR family.</text>
</comment>
<gene>
    <name evidence="2" type="ORF">TIFTF001_009910</name>
</gene>
<evidence type="ECO:0000313" key="2">
    <source>
        <dbReference type="EMBL" id="GMN40683.1"/>
    </source>
</evidence>
<dbReference type="InterPro" id="IPR038595">
    <property type="entry name" value="LOR_sf"/>
</dbReference>
<dbReference type="PANTHER" id="PTHR31087">
    <property type="match status" value="1"/>
</dbReference>
<sequence>MTKIYPSFATAAAEKLRSSGSELGDSAVVLTVWTKSLLFNCNGFTVYDAKGNLVFRVDNYIAGNKGEIVLMDASGKPLLTIRRKRLSLGDNWMVFPGETAVNPLFSVKKHVNLLNTRYLAHVSSGSSGGSPRSGKNSSMLYEIEGSYSQRSCAVYDQKRRRVAEIRRKEAPAGAELGGDVFRLLVEPQFDTAVAMALVIVLDQMFGSSSRR</sequence>
<keyword evidence="3" id="KW-1185">Reference proteome</keyword>
<comment type="caution">
    <text evidence="2">The sequence shown here is derived from an EMBL/GenBank/DDBJ whole genome shotgun (WGS) entry which is preliminary data.</text>
</comment>
<protein>
    <recommendedName>
        <fullName evidence="4">Protein LURP-one-related 8</fullName>
    </recommendedName>
</protein>
<dbReference type="InterPro" id="IPR025659">
    <property type="entry name" value="Tubby-like_C"/>
</dbReference>
<evidence type="ECO:0000313" key="3">
    <source>
        <dbReference type="Proteomes" id="UP001187192"/>
    </source>
</evidence>
<evidence type="ECO:0008006" key="4">
    <source>
        <dbReference type="Google" id="ProtNLM"/>
    </source>
</evidence>
<dbReference type="Pfam" id="PF04525">
    <property type="entry name" value="LOR"/>
    <property type="match status" value="1"/>
</dbReference>
<reference evidence="2" key="1">
    <citation type="submission" date="2023-07" db="EMBL/GenBank/DDBJ databases">
        <title>draft genome sequence of fig (Ficus carica).</title>
        <authorList>
            <person name="Takahashi T."/>
            <person name="Nishimura K."/>
        </authorList>
    </citation>
    <scope>NUCLEOTIDE SEQUENCE</scope>
</reference>
<dbReference type="PANTHER" id="PTHR31087:SF22">
    <property type="entry name" value="PROTEIN LURP-ONE-RELATED 8"/>
    <property type="match status" value="1"/>
</dbReference>
<accession>A0AA87ZQT3</accession>
<evidence type="ECO:0000256" key="1">
    <source>
        <dbReference type="ARBA" id="ARBA00005437"/>
    </source>
</evidence>
<dbReference type="Proteomes" id="UP001187192">
    <property type="component" value="Unassembled WGS sequence"/>
</dbReference>